<dbReference type="EMBL" id="QBIU01000002">
    <property type="protein sequence ID" value="MWV70529.1"/>
    <property type="molecule type" value="Genomic_DNA"/>
</dbReference>
<organism evidence="2 3">
    <name type="scientific">Helicobacter saguini</name>
    <dbReference type="NCBI Taxonomy" id="1548018"/>
    <lineage>
        <taxon>Bacteria</taxon>
        <taxon>Pseudomonadati</taxon>
        <taxon>Campylobacterota</taxon>
        <taxon>Epsilonproteobacteria</taxon>
        <taxon>Campylobacterales</taxon>
        <taxon>Helicobacteraceae</taxon>
        <taxon>Helicobacter</taxon>
    </lineage>
</organism>
<name>A0A347VPJ6_9HELI</name>
<dbReference type="Proteomes" id="UP000029714">
    <property type="component" value="Unassembled WGS sequence"/>
</dbReference>
<comment type="caution">
    <text evidence="2">The sequence shown here is derived from an EMBL/GenBank/DDBJ whole genome shotgun (WGS) entry which is preliminary data.</text>
</comment>
<evidence type="ECO:0000313" key="3">
    <source>
        <dbReference type="Proteomes" id="UP000029714"/>
    </source>
</evidence>
<evidence type="ECO:0000313" key="1">
    <source>
        <dbReference type="EMBL" id="MWV70529.1"/>
    </source>
</evidence>
<reference evidence="2 3" key="1">
    <citation type="journal article" date="2014" name="Genome Announc.">
        <title>Draft genome sequences of eight enterohepatic helicobacter species isolated from both laboratory and wild rodents.</title>
        <authorList>
            <person name="Sheh A."/>
            <person name="Shen Z."/>
            <person name="Fox J.G."/>
        </authorList>
    </citation>
    <scope>NUCLEOTIDE SEQUENCE [LARGE SCALE GENOMIC DNA]</scope>
    <source>
        <strain evidence="2 3">MIT 97-6194</strain>
    </source>
</reference>
<protein>
    <submittedName>
        <fullName evidence="2">AlwI family type II restriction endonuclease</fullName>
    </submittedName>
</protein>
<dbReference type="Gene3D" id="3.40.91.50">
    <property type="match status" value="1"/>
</dbReference>
<keyword evidence="3" id="KW-1185">Reference proteome</keyword>
<dbReference type="STRING" id="1548018.LS64_08475"/>
<sequence length="627" mass="73094">MTFPHYSYFGNTSLRVKNLLYNFESQILLFDELFKNANANEIWANDSTLQIKYLEMLQTHNLLDSKNTTTNLGTKDARVKSAPLEDYNLIIRKEKLITPQGYELLNLIKTQSYKINNEFLQIDLISLFFLKASLNFTKSKDLLQKYLCVFKAFDGTLSKDEFMFLPLINNFKSVESFIDSIKRKNVIESLLQKSILESSNLKMFLSDLDSKNLKTQYFKTAKGEKSALSIIATLKDILLPFIESKNAAFLESLITTKDSKYLDFKKLYLPYITKSNKKEQKLKDLQDFCSGDLSEFGKRFFRLIFKARILANLKDYYDLNARYLNLTGIFEFFSDKVSINEIFKILIKHSHFEKILKIIESSKVSQTLLKEYFNDNEILESFKKYDIKTLQDLKNYKQKQDKIRLKNLLKERFSKGEIIKILKLFNDRKNDFLIAQKVSEQASVPTIFEYIIAICFHYIDDENVDRILQAGLSLDSNMLPKSHAIGGNADIIYQYESHCVMIEATLTDKTNQRRAEMESVSRHLGNLLLSLQSNFRAKTYAIFIAPHLDKNVLNDFRIRILCYFENDVECIKGMNILPLSVNDLALILESNIDFKTLQTRFYNAFKSETLHGSAWYQNDVREMVKTL</sequence>
<evidence type="ECO:0000313" key="4">
    <source>
        <dbReference type="Proteomes" id="UP000477070"/>
    </source>
</evidence>
<reference evidence="2" key="3">
    <citation type="submission" date="2018-04" db="EMBL/GenBank/DDBJ databases">
        <authorList>
            <person name="Sheh A."/>
            <person name="Shen Z."/>
            <person name="Mannion A.J."/>
            <person name="Fox J.G."/>
        </authorList>
    </citation>
    <scope>NUCLEOTIDE SEQUENCE</scope>
    <source>
        <strain evidence="2">MIT 97-6194</strain>
    </source>
</reference>
<dbReference type="EMBL" id="JRMP02000005">
    <property type="protein sequence ID" value="TLD94805.1"/>
    <property type="molecule type" value="Genomic_DNA"/>
</dbReference>
<dbReference type="Pfam" id="PF09491">
    <property type="entry name" value="RE_AlwI"/>
    <property type="match status" value="1"/>
</dbReference>
<reference evidence="1 4" key="4">
    <citation type="submission" date="2019-12" db="EMBL/GenBank/DDBJ databases">
        <title>Multi-Generational Helicobacter saguini Isolates.</title>
        <authorList>
            <person name="Mannion A."/>
            <person name="Shen Z."/>
            <person name="Fox J.G."/>
        </authorList>
    </citation>
    <scope>NUCLEOTIDE SEQUENCE [LARGE SCALE GENOMIC DNA]</scope>
    <source>
        <strain evidence="1">16-048</strain>
        <strain evidence="4">16-048 (F4)</strain>
    </source>
</reference>
<dbReference type="InterPro" id="IPR018573">
    <property type="entry name" value="Restrct_endonuc_II_AlwI"/>
</dbReference>
<proteinExistence type="predicted"/>
<reference evidence="2 3" key="2">
    <citation type="journal article" date="2016" name="Infect. Immun.">
        <title>Helicobacter saguini, a Novel Helicobacter Isolated from Cotton-Top Tamarins with Ulcerative Colitis, Has Proinflammatory Properties and Induces Typhlocolitis and Dysplasia in Gnotobiotic IL-10-/- Mice.</title>
        <authorList>
            <person name="Shen Z."/>
            <person name="Mannion A."/>
            <person name="Whary M.T."/>
            <person name="Muthupalani S."/>
            <person name="Sheh A."/>
            <person name="Feng Y."/>
            <person name="Gong G."/>
            <person name="Vandamme P."/>
            <person name="Holcombe H.R."/>
            <person name="Paster B.J."/>
            <person name="Fox J.G."/>
        </authorList>
    </citation>
    <scope>NUCLEOTIDE SEQUENCE [LARGE SCALE GENOMIC DNA]</scope>
    <source>
        <strain evidence="2 3">MIT 97-6194</strain>
    </source>
</reference>
<evidence type="ECO:0000313" key="2">
    <source>
        <dbReference type="EMBL" id="TLD94805.1"/>
    </source>
</evidence>
<keyword evidence="2" id="KW-0378">Hydrolase</keyword>
<dbReference type="RefSeq" id="WP_034572222.1">
    <property type="nucleotide sequence ID" value="NZ_JRMP02000005.1"/>
</dbReference>
<dbReference type="Proteomes" id="UP000477070">
    <property type="component" value="Unassembled WGS sequence"/>
</dbReference>
<keyword evidence="2" id="KW-0540">Nuclease</keyword>
<dbReference type="OrthoDB" id="5314016at2"/>
<dbReference type="AlphaFoldDB" id="A0A347VPJ6"/>
<dbReference type="GO" id="GO:0004519">
    <property type="term" value="F:endonuclease activity"/>
    <property type="evidence" value="ECO:0007669"/>
    <property type="project" value="UniProtKB-KW"/>
</dbReference>
<dbReference type="REBASE" id="272455">
    <property type="entry name" value="Hsa1416ORF3700P"/>
</dbReference>
<accession>A0A347VPJ6</accession>
<gene>
    <name evidence="1" type="ORF">DCO61_11135</name>
    <name evidence="2" type="ORF">LS64_004735</name>
</gene>
<keyword evidence="2" id="KW-0255">Endonuclease</keyword>